<evidence type="ECO:0000313" key="2">
    <source>
        <dbReference type="EMBL" id="JAU51830.1"/>
    </source>
</evidence>
<reference evidence="2" key="1">
    <citation type="submission" date="2016-07" db="EMBL/GenBank/DDBJ databases">
        <title>De novo transcriptome assembly of four accessions of the metal hyperaccumulator plant Noccaea caerulescens.</title>
        <authorList>
            <person name="Blande D."/>
            <person name="Halimaa P."/>
            <person name="Tervahauta A.I."/>
            <person name="Aarts M.G."/>
            <person name="Karenlampi S.O."/>
        </authorList>
    </citation>
    <scope>NUCLEOTIDE SEQUENCE</scope>
</reference>
<dbReference type="AlphaFoldDB" id="A0A1J3G7Z9"/>
<protein>
    <submittedName>
        <fullName evidence="2">Uncharacterized protein</fullName>
    </submittedName>
</protein>
<gene>
    <name evidence="2" type="ORF">LC_TR8880_c3_g1_i1_g.31429</name>
</gene>
<feature type="compositionally biased region" description="Low complexity" evidence="1">
    <location>
        <begin position="14"/>
        <end position="25"/>
    </location>
</feature>
<organism evidence="2">
    <name type="scientific">Noccaea caerulescens</name>
    <name type="common">Alpine penny-cress</name>
    <name type="synonym">Thlaspi caerulescens</name>
    <dbReference type="NCBI Taxonomy" id="107243"/>
    <lineage>
        <taxon>Eukaryota</taxon>
        <taxon>Viridiplantae</taxon>
        <taxon>Streptophyta</taxon>
        <taxon>Embryophyta</taxon>
        <taxon>Tracheophyta</taxon>
        <taxon>Spermatophyta</taxon>
        <taxon>Magnoliopsida</taxon>
        <taxon>eudicotyledons</taxon>
        <taxon>Gunneridae</taxon>
        <taxon>Pentapetalae</taxon>
        <taxon>rosids</taxon>
        <taxon>malvids</taxon>
        <taxon>Brassicales</taxon>
        <taxon>Brassicaceae</taxon>
        <taxon>Coluteocarpeae</taxon>
        <taxon>Noccaea</taxon>
    </lineage>
</organism>
<evidence type="ECO:0000256" key="1">
    <source>
        <dbReference type="SAM" id="MobiDB-lite"/>
    </source>
</evidence>
<accession>A0A1J3G7Z9</accession>
<sequence length="91" mass="10330">MIQHHNQHINITKNNRNSSIHSSNNLDPEIPSPQSRTHLGFGLKGRKEDEQERTAITNSQNLTISSKNASRSSLPRNMSCKTRPAPFYFES</sequence>
<proteinExistence type="predicted"/>
<feature type="region of interest" description="Disordered" evidence="1">
    <location>
        <begin position="1"/>
        <end position="91"/>
    </location>
</feature>
<dbReference type="EMBL" id="GEVK01001002">
    <property type="protein sequence ID" value="JAU51830.1"/>
    <property type="molecule type" value="Transcribed_RNA"/>
</dbReference>
<name>A0A1J3G7Z9_NOCCA</name>
<feature type="compositionally biased region" description="Polar residues" evidence="1">
    <location>
        <begin position="54"/>
        <end position="80"/>
    </location>
</feature>